<name>A0ACB7ZAY1_9ERIC</name>
<protein>
    <submittedName>
        <fullName evidence="1">Uncharacterized protein</fullName>
    </submittedName>
</protein>
<dbReference type="Proteomes" id="UP000828048">
    <property type="component" value="Chromosome 12"/>
</dbReference>
<comment type="caution">
    <text evidence="1">The sequence shown here is derived from an EMBL/GenBank/DDBJ whole genome shotgun (WGS) entry which is preliminary data.</text>
</comment>
<proteinExistence type="predicted"/>
<reference evidence="1 2" key="1">
    <citation type="journal article" date="2021" name="Hortic Res">
        <title>High-quality reference genome and annotation aids understanding of berry development for evergreen blueberry (Vaccinium darrowii).</title>
        <authorList>
            <person name="Yu J."/>
            <person name="Hulse-Kemp A.M."/>
            <person name="Babiker E."/>
            <person name="Staton M."/>
        </authorList>
    </citation>
    <scope>NUCLEOTIDE SEQUENCE [LARGE SCALE GENOMIC DNA]</scope>
    <source>
        <strain evidence="2">cv. NJ 8807/NJ 8810</strain>
        <tissue evidence="1">Young leaf</tissue>
    </source>
</reference>
<organism evidence="1 2">
    <name type="scientific">Vaccinium darrowii</name>
    <dbReference type="NCBI Taxonomy" id="229202"/>
    <lineage>
        <taxon>Eukaryota</taxon>
        <taxon>Viridiplantae</taxon>
        <taxon>Streptophyta</taxon>
        <taxon>Embryophyta</taxon>
        <taxon>Tracheophyta</taxon>
        <taxon>Spermatophyta</taxon>
        <taxon>Magnoliopsida</taxon>
        <taxon>eudicotyledons</taxon>
        <taxon>Gunneridae</taxon>
        <taxon>Pentapetalae</taxon>
        <taxon>asterids</taxon>
        <taxon>Ericales</taxon>
        <taxon>Ericaceae</taxon>
        <taxon>Vaccinioideae</taxon>
        <taxon>Vaccinieae</taxon>
        <taxon>Vaccinium</taxon>
    </lineage>
</organism>
<evidence type="ECO:0000313" key="2">
    <source>
        <dbReference type="Proteomes" id="UP000828048"/>
    </source>
</evidence>
<accession>A0ACB7ZAY1</accession>
<sequence>MNFVFWVVFIRGFFLEQLEWGSNLPRWLGALMGEKFFNACIIHEDSKKNEKNIFCLDCCEGKEVCLPRCYKAGRCREINGLFPCSILHHKQCKSGVYKQEATEQAMSRLRQHLHHLRQRLTRPIHLLFSLLQDIIFNCEHLTLPELGLDDGQMTPDSTLEPPGSFRTSSGSSGAGGIGCRTLGCTATTEVVVRKKRSNVSSFRPICPPVSEISAGLLSRRKGTPQRSPLY</sequence>
<keyword evidence="2" id="KW-1185">Reference proteome</keyword>
<dbReference type="EMBL" id="CM037162">
    <property type="protein sequence ID" value="KAH7862994.1"/>
    <property type="molecule type" value="Genomic_DNA"/>
</dbReference>
<evidence type="ECO:0000313" key="1">
    <source>
        <dbReference type="EMBL" id="KAH7862994.1"/>
    </source>
</evidence>
<gene>
    <name evidence="1" type="ORF">Vadar_011923</name>
</gene>